<dbReference type="PANTHER" id="PTHR43431">
    <property type="entry name" value="OXIDOREDUCTASE, SHORT CHAIN DEHYDROGENASE/REDUCTASE FAMILY (AFU_ORTHOLOGUE AFUA_5G14000)"/>
    <property type="match status" value="1"/>
</dbReference>
<gene>
    <name evidence="1" type="ORF">FA14DRAFT_161149</name>
</gene>
<dbReference type="RefSeq" id="XP_025353442.1">
    <property type="nucleotide sequence ID" value="XM_025498978.1"/>
</dbReference>
<proteinExistence type="predicted"/>
<evidence type="ECO:0000313" key="1">
    <source>
        <dbReference type="EMBL" id="PWN33140.1"/>
    </source>
</evidence>
<accession>A0A316V6F9</accession>
<organism evidence="1 2">
    <name type="scientific">Meira miltonrushii</name>
    <dbReference type="NCBI Taxonomy" id="1280837"/>
    <lineage>
        <taxon>Eukaryota</taxon>
        <taxon>Fungi</taxon>
        <taxon>Dikarya</taxon>
        <taxon>Basidiomycota</taxon>
        <taxon>Ustilaginomycotina</taxon>
        <taxon>Exobasidiomycetes</taxon>
        <taxon>Exobasidiales</taxon>
        <taxon>Brachybasidiaceae</taxon>
        <taxon>Meira</taxon>
    </lineage>
</organism>
<dbReference type="InterPro" id="IPR036291">
    <property type="entry name" value="NAD(P)-bd_dom_sf"/>
</dbReference>
<sequence length="253" mass="26915">MAPRGLAIIIGAGPTSGGGIARYLANQGNLAVAVLARNPTNLNGVVEKIRSTNKAAIVEAFPTDTSVGQLQSTFKKISQHASFQGLKLKLAIYHIKQSAKEPFLDTKPEEFSKSMDTYVTGALTFAQESARLMYSQNGGQTLLADTKGEKKGTIIFTGTLGALRTNAEYTSYGATRSAARSVAQALAKGESKFGIHAVHAIANGPIRDEESEATKTGASMSADAVAAEYLHLMDQSPALWTHELDLRPAQEKF</sequence>
<dbReference type="STRING" id="1280837.A0A316V6F9"/>
<dbReference type="PANTHER" id="PTHR43431:SF7">
    <property type="entry name" value="OXIDOREDUCTASE, SHORT CHAIN DEHYDROGENASE_REDUCTASE FAMILY (AFU_ORTHOLOGUE AFUA_5G14000)"/>
    <property type="match status" value="1"/>
</dbReference>
<dbReference type="GeneID" id="37020759"/>
<dbReference type="OrthoDB" id="5399006at2759"/>
<dbReference type="Pfam" id="PF00106">
    <property type="entry name" value="adh_short"/>
    <property type="match status" value="1"/>
</dbReference>
<dbReference type="Proteomes" id="UP000245771">
    <property type="component" value="Unassembled WGS sequence"/>
</dbReference>
<dbReference type="SUPFAM" id="SSF51735">
    <property type="entry name" value="NAD(P)-binding Rossmann-fold domains"/>
    <property type="match status" value="1"/>
</dbReference>
<name>A0A316V6F9_9BASI</name>
<protein>
    <submittedName>
        <fullName evidence="1">Short-chain dehydrogenase/reductase SDR</fullName>
    </submittedName>
</protein>
<evidence type="ECO:0000313" key="2">
    <source>
        <dbReference type="Proteomes" id="UP000245771"/>
    </source>
</evidence>
<reference evidence="1 2" key="1">
    <citation type="journal article" date="2018" name="Mol. Biol. Evol.">
        <title>Broad Genomic Sampling Reveals a Smut Pathogenic Ancestry of the Fungal Clade Ustilaginomycotina.</title>
        <authorList>
            <person name="Kijpornyongpan T."/>
            <person name="Mondo S.J."/>
            <person name="Barry K."/>
            <person name="Sandor L."/>
            <person name="Lee J."/>
            <person name="Lipzen A."/>
            <person name="Pangilinan J."/>
            <person name="LaButti K."/>
            <person name="Hainaut M."/>
            <person name="Henrissat B."/>
            <person name="Grigoriev I.V."/>
            <person name="Spatafora J.W."/>
            <person name="Aime M.C."/>
        </authorList>
    </citation>
    <scope>NUCLEOTIDE SEQUENCE [LARGE SCALE GENOMIC DNA]</scope>
    <source>
        <strain evidence="1 2">MCA 3882</strain>
    </source>
</reference>
<dbReference type="InParanoid" id="A0A316V6F9"/>
<keyword evidence="2" id="KW-1185">Reference proteome</keyword>
<dbReference type="EMBL" id="KZ819604">
    <property type="protein sequence ID" value="PWN33140.1"/>
    <property type="molecule type" value="Genomic_DNA"/>
</dbReference>
<dbReference type="Gene3D" id="3.40.50.720">
    <property type="entry name" value="NAD(P)-binding Rossmann-like Domain"/>
    <property type="match status" value="1"/>
</dbReference>
<dbReference type="InterPro" id="IPR002347">
    <property type="entry name" value="SDR_fam"/>
</dbReference>
<dbReference type="AlphaFoldDB" id="A0A316V6F9"/>